<name>A0A2S4VA71_9BASI</name>
<dbReference type="AlphaFoldDB" id="A0A2S4VA71"/>
<feature type="region of interest" description="Disordered" evidence="1">
    <location>
        <begin position="19"/>
        <end position="41"/>
    </location>
</feature>
<reference evidence="2 3" key="1">
    <citation type="submission" date="2017-12" db="EMBL/GenBank/DDBJ databases">
        <title>Gene loss provides genomic basis for host adaptation in cereal stripe rust fungi.</title>
        <authorList>
            <person name="Xia C."/>
        </authorList>
    </citation>
    <scope>NUCLEOTIDE SEQUENCE [LARGE SCALE GENOMIC DNA]</scope>
    <source>
        <strain evidence="2 3">93TX-2</strain>
    </source>
</reference>
<organism evidence="2 3">
    <name type="scientific">Puccinia striiformis</name>
    <dbReference type="NCBI Taxonomy" id="27350"/>
    <lineage>
        <taxon>Eukaryota</taxon>
        <taxon>Fungi</taxon>
        <taxon>Dikarya</taxon>
        <taxon>Basidiomycota</taxon>
        <taxon>Pucciniomycotina</taxon>
        <taxon>Pucciniomycetes</taxon>
        <taxon>Pucciniales</taxon>
        <taxon>Pucciniaceae</taxon>
        <taxon>Puccinia</taxon>
    </lineage>
</organism>
<dbReference type="VEuPathDB" id="FungiDB:PSHT_10371"/>
<dbReference type="EMBL" id="PKSM01000159">
    <property type="protein sequence ID" value="POW06407.1"/>
    <property type="molecule type" value="Genomic_DNA"/>
</dbReference>
<reference evidence="3" key="3">
    <citation type="journal article" date="2018" name="Mol. Plant Microbe Interact.">
        <title>Genome sequence resources for the wheat stripe rust pathogen (Puccinia striiformis f. sp. tritici) and the barley stripe rust pathogen (Puccinia striiformis f. sp. hordei).</title>
        <authorList>
            <person name="Xia C."/>
            <person name="Wang M."/>
            <person name="Yin C."/>
            <person name="Cornejo O.E."/>
            <person name="Hulbert S.H."/>
            <person name="Chen X."/>
        </authorList>
    </citation>
    <scope>NUCLEOTIDE SEQUENCE [LARGE SCALE GENOMIC DNA]</scope>
    <source>
        <strain evidence="3">93TX-2</strain>
    </source>
</reference>
<gene>
    <name evidence="2" type="ORF">PSHT_10371</name>
</gene>
<feature type="non-terminal residue" evidence="2">
    <location>
        <position position="337"/>
    </location>
</feature>
<accession>A0A2S4VA71</accession>
<evidence type="ECO:0000256" key="1">
    <source>
        <dbReference type="SAM" id="MobiDB-lite"/>
    </source>
</evidence>
<protein>
    <submittedName>
        <fullName evidence="2">Uncharacterized protein</fullName>
    </submittedName>
</protein>
<dbReference type="VEuPathDB" id="FungiDB:PSTT_03977"/>
<evidence type="ECO:0000313" key="3">
    <source>
        <dbReference type="Proteomes" id="UP000238274"/>
    </source>
</evidence>
<comment type="caution">
    <text evidence="2">The sequence shown here is derived from an EMBL/GenBank/DDBJ whole genome shotgun (WGS) entry which is preliminary data.</text>
</comment>
<proteinExistence type="predicted"/>
<dbReference type="Proteomes" id="UP000238274">
    <property type="component" value="Unassembled WGS sequence"/>
</dbReference>
<reference evidence="3" key="2">
    <citation type="journal article" date="2018" name="BMC Genomics">
        <title>Genomic insights into host adaptation between the wheat stripe rust pathogen (Puccinia striiformis f. sp. tritici) and the barley stripe rust pathogen (Puccinia striiformis f. sp. hordei).</title>
        <authorList>
            <person name="Xia C."/>
            <person name="Wang M."/>
            <person name="Yin C."/>
            <person name="Cornejo O.E."/>
            <person name="Hulbert S.H."/>
            <person name="Chen X."/>
        </authorList>
    </citation>
    <scope>NUCLEOTIDE SEQUENCE [LARGE SCALE GENOMIC DNA]</scope>
    <source>
        <strain evidence="3">93TX-2</strain>
    </source>
</reference>
<evidence type="ECO:0000313" key="2">
    <source>
        <dbReference type="EMBL" id="POW06407.1"/>
    </source>
</evidence>
<sequence>MLMLDETAPRLRTLDLNLSIGRPSTRSSRDLNSDNPTSSRELRHAGQELRLNSVGQFAAQADVLPDQTRERGRVILASNDLSLSGPLQGTQSLVDHLHREAQSQPQLNDIRGNCNSPLVLSPAETIRINSVAPIGYFSMKPPQKTMGLSAQFGVSSNTETTETHLAYDQCQSGLKRPIAEGSDHDSLKVRGKVIDCSTMGPVGKKAKTPLIQHQPEPLNNLQKSTPQRMGVFQKKLVSGIEIEPHESNLRKENPHHIALVNHYENRLKRKYLTSNSEPKIESLDFDLDTIVAEGASQDMKEVLRMAFQSSNLVVGNKIVLTFEDAKKVLARLPHRIH</sequence>
<keyword evidence="3" id="KW-1185">Reference proteome</keyword>